<feature type="compositionally biased region" description="Polar residues" evidence="1">
    <location>
        <begin position="212"/>
        <end position="224"/>
    </location>
</feature>
<feature type="compositionally biased region" description="Low complexity" evidence="1">
    <location>
        <begin position="704"/>
        <end position="757"/>
    </location>
</feature>
<feature type="domain" description="Nucleolar protein Dnt1-like N-terminal" evidence="2">
    <location>
        <begin position="49"/>
        <end position="107"/>
    </location>
</feature>
<feature type="compositionally biased region" description="Acidic residues" evidence="1">
    <location>
        <begin position="367"/>
        <end position="384"/>
    </location>
</feature>
<feature type="compositionally biased region" description="Acidic residues" evidence="1">
    <location>
        <begin position="958"/>
        <end position="976"/>
    </location>
</feature>
<dbReference type="Pfam" id="PF10407">
    <property type="entry name" value="Cytokin_check_N"/>
    <property type="match status" value="1"/>
</dbReference>
<feature type="compositionally biased region" description="Low complexity" evidence="1">
    <location>
        <begin position="837"/>
        <end position="846"/>
    </location>
</feature>
<dbReference type="GeneID" id="36526480"/>
<dbReference type="Proteomes" id="UP000234585">
    <property type="component" value="Unassembled WGS sequence"/>
</dbReference>
<name>A0A2I2FLT7_ASPCN</name>
<feature type="compositionally biased region" description="Polar residues" evidence="1">
    <location>
        <begin position="793"/>
        <end position="802"/>
    </location>
</feature>
<dbReference type="STRING" id="41067.A0A2I2FLT7"/>
<reference evidence="3 4" key="1">
    <citation type="submission" date="2017-12" db="EMBL/GenBank/DDBJ databases">
        <authorList>
            <consortium name="DOE Joint Genome Institute"/>
            <person name="Haridas S."/>
            <person name="Kjaerbolling I."/>
            <person name="Vesth T.C."/>
            <person name="Frisvad J.C."/>
            <person name="Nybo J.L."/>
            <person name="Theobald S."/>
            <person name="Kuo A."/>
            <person name="Bowyer P."/>
            <person name="Matsuda Y."/>
            <person name="Mondo S."/>
            <person name="Lyhne E.K."/>
            <person name="Kogle M.E."/>
            <person name="Clum A."/>
            <person name="Lipzen A."/>
            <person name="Salamov A."/>
            <person name="Ngan C.Y."/>
            <person name="Daum C."/>
            <person name="Chiniquy J."/>
            <person name="Barry K."/>
            <person name="LaButti K."/>
            <person name="Simmons B.A."/>
            <person name="Magnuson J.K."/>
            <person name="Mortensen U.H."/>
            <person name="Larsen T.O."/>
            <person name="Grigoriev I.V."/>
            <person name="Baker S.E."/>
            <person name="Andersen M.R."/>
            <person name="Nordberg H.P."/>
            <person name="Cantor M.N."/>
            <person name="Hua S.X."/>
        </authorList>
    </citation>
    <scope>NUCLEOTIDE SEQUENCE [LARGE SCALE GENOMIC DNA]</scope>
    <source>
        <strain evidence="3 4">CBS 102.13</strain>
    </source>
</reference>
<sequence length="999" mass="108701">MVFLRLTVKVYPREQTQSSGSFFRHLIGERDNNDSAANGAAKKPASFLLVLPDPEEITLGGLAGRIQEKWRKLRPEAEPLEIKKLLDDDHDSEDLDPDLTVADVFVDHGKGASDKLDQRRTVRVIQRPASQAPVRFPSVSLDWDAAAQDYERQAQVKQETMAKMMNLKTIHEDPDLESGSAIDERIPDHDAREVPMSSVEREDASRSLPRWGTQSTAPGDNQGRTVAPTPERHRMESQELGDWPRPSPTATRSATRPGSKAVAPQRSEHARKSTDKHAKLDLQSQSQQTANGSVSPLTTRKSASQPQPKTSDLLDTAAAESDDEDEEGSEEEGSEEDGSEEEGSGEESSGEEVSEEEGSEEERSAEGSEEEGSDAEESETEPQEDVPMTDAPQTNNDSSAKASVTAIPHAEPTADTSTPQRGAESRKRKKSDESLPPNKERRLEPTSIPTSEPHIHATPNGALSPETPRAPHSALRKEAHRPPERRSVSFAEGEDIIAASAPKSTPMSSQQADSAKPSDGNRKEPEDNRNGTAAAKNGAPPSQSDGEHQPENKDEPTNPDREKRLQELAGIDAQVDRATKRHLGNVVKILKKLRAALNVSINNEYSNRVRNKTRFETSMKNINSLRAELAAAIPSGVDLDDSGPEDPAPKKPASKRSSSKGSDSKNSARSRRRSPGPLADESSEGEWRPIPKQPIWAAVNNTESRYAAAARRAASNSATSTPRSQSETQSQPEPQSQKSQGQPEAPTSAPTSAQAPARKTRQSTGTTRSQGSDDEFELRPTQSPHRPGAPRPNGSQSQGRGQKTSRDLLNLFSDDEHQEEGQPAQEPKENPTPTPAQNQNQTQNQSQKEKQETQQDQESTDSASETESESESEADSESEEEEVAAPPSKPEPPRRASAPSQPPSSQPAGSQSARQSQPNRLSLKSLIRDQKNEQQARTQSQAAQRADRKNIFSGPSDSESEDESESESESESDSDSSNDGGDIMSSGHVSKLRQARKRA</sequence>
<feature type="compositionally biased region" description="Low complexity" evidence="1">
    <location>
        <begin position="906"/>
        <end position="918"/>
    </location>
</feature>
<feature type="compositionally biased region" description="Polar residues" evidence="1">
    <location>
        <begin position="502"/>
        <end position="513"/>
    </location>
</feature>
<feature type="compositionally biased region" description="Basic and acidic residues" evidence="1">
    <location>
        <begin position="475"/>
        <end position="487"/>
    </location>
</feature>
<feature type="compositionally biased region" description="Low complexity" evidence="1">
    <location>
        <begin position="854"/>
        <end position="863"/>
    </location>
</feature>
<feature type="compositionally biased region" description="Polar residues" evidence="1">
    <location>
        <begin position="282"/>
        <end position="310"/>
    </location>
</feature>
<feature type="compositionally biased region" description="Basic and acidic residues" evidence="1">
    <location>
        <begin position="182"/>
        <end position="205"/>
    </location>
</feature>
<gene>
    <name evidence="3" type="ORF">BDW47DRAFT_56452</name>
</gene>
<feature type="compositionally biased region" description="Basic and acidic residues" evidence="1">
    <location>
        <begin position="430"/>
        <end position="444"/>
    </location>
</feature>
<dbReference type="OrthoDB" id="4227586at2759"/>
<feature type="compositionally biased region" description="Basic and acidic residues" evidence="1">
    <location>
        <begin position="519"/>
        <end position="529"/>
    </location>
</feature>
<feature type="compositionally biased region" description="Basic and acidic residues" evidence="1">
    <location>
        <begin position="266"/>
        <end position="280"/>
    </location>
</feature>
<feature type="region of interest" description="Disordered" evidence="1">
    <location>
        <begin position="171"/>
        <end position="573"/>
    </location>
</feature>
<dbReference type="RefSeq" id="XP_024675601.1">
    <property type="nucleotide sequence ID" value="XM_024819320.1"/>
</dbReference>
<protein>
    <recommendedName>
        <fullName evidence="2">Nucleolar protein Dnt1-like N-terminal domain-containing protein</fullName>
    </recommendedName>
</protein>
<feature type="compositionally biased region" description="Basic and acidic residues" evidence="1">
    <location>
        <begin position="545"/>
        <end position="566"/>
    </location>
</feature>
<feature type="compositionally biased region" description="Acidic residues" evidence="1">
    <location>
        <begin position="864"/>
        <end position="883"/>
    </location>
</feature>
<proteinExistence type="predicted"/>
<feature type="compositionally biased region" description="Polar residues" evidence="1">
    <location>
        <begin position="391"/>
        <end position="402"/>
    </location>
</feature>
<evidence type="ECO:0000256" key="1">
    <source>
        <dbReference type="SAM" id="MobiDB-lite"/>
    </source>
</evidence>
<evidence type="ECO:0000259" key="2">
    <source>
        <dbReference type="Pfam" id="PF10407"/>
    </source>
</evidence>
<evidence type="ECO:0000313" key="3">
    <source>
        <dbReference type="EMBL" id="PLB41589.1"/>
    </source>
</evidence>
<feature type="region of interest" description="Disordered" evidence="1">
    <location>
        <begin position="635"/>
        <end position="999"/>
    </location>
</feature>
<dbReference type="AlphaFoldDB" id="A0A2I2FLT7"/>
<feature type="compositionally biased region" description="Basic residues" evidence="1">
    <location>
        <begin position="990"/>
        <end position="999"/>
    </location>
</feature>
<dbReference type="EMBL" id="KZ559120">
    <property type="protein sequence ID" value="PLB41589.1"/>
    <property type="molecule type" value="Genomic_DNA"/>
</dbReference>
<feature type="compositionally biased region" description="Acidic residues" evidence="1">
    <location>
        <begin position="320"/>
        <end position="360"/>
    </location>
</feature>
<feature type="compositionally biased region" description="Low complexity" evidence="1">
    <location>
        <begin position="935"/>
        <end position="944"/>
    </location>
</feature>
<accession>A0A2I2FLT7</accession>
<organism evidence="3 4">
    <name type="scientific">Aspergillus candidus</name>
    <dbReference type="NCBI Taxonomy" id="41067"/>
    <lineage>
        <taxon>Eukaryota</taxon>
        <taxon>Fungi</taxon>
        <taxon>Dikarya</taxon>
        <taxon>Ascomycota</taxon>
        <taxon>Pezizomycotina</taxon>
        <taxon>Eurotiomycetes</taxon>
        <taxon>Eurotiomycetidae</taxon>
        <taxon>Eurotiales</taxon>
        <taxon>Aspergillaceae</taxon>
        <taxon>Aspergillus</taxon>
        <taxon>Aspergillus subgen. Circumdati</taxon>
    </lineage>
</organism>
<keyword evidence="4" id="KW-1185">Reference proteome</keyword>
<evidence type="ECO:0000313" key="4">
    <source>
        <dbReference type="Proteomes" id="UP000234585"/>
    </source>
</evidence>
<dbReference type="InterPro" id="IPR018844">
    <property type="entry name" value="Dnt1-like_N"/>
</dbReference>